<keyword evidence="3" id="KW-0805">Transcription regulation</keyword>
<dbReference type="GO" id="GO:0000981">
    <property type="term" value="F:DNA-binding transcription factor activity, RNA polymerase II-specific"/>
    <property type="evidence" value="ECO:0007669"/>
    <property type="project" value="TreeGrafter"/>
</dbReference>
<evidence type="ECO:0000256" key="5">
    <source>
        <dbReference type="ARBA" id="ARBA00023163"/>
    </source>
</evidence>
<dbReference type="GO" id="GO:0046983">
    <property type="term" value="F:protein dimerization activity"/>
    <property type="evidence" value="ECO:0007669"/>
    <property type="project" value="InterPro"/>
</dbReference>
<sequence>MGMAEGKKFTSKATYSHSNELNDAFAILRRKIPHMPSDKMSKIHTLKIAVDYIKFLAELNDDGMNVDLEGDGEKFLQNAFGNWRSQHYPTFSHVGPVVPGGGPMALHFHYSSYMHVRNPSSTGGSDSYSPDGQPLTDPGMTTNFLTDTANSLNYLHQFWQP</sequence>
<proteinExistence type="predicted"/>
<dbReference type="PANTHER" id="PTHR23349:SF50">
    <property type="entry name" value="PROTEIN TWIST"/>
    <property type="match status" value="1"/>
</dbReference>
<dbReference type="SUPFAM" id="SSF47459">
    <property type="entry name" value="HLH, helix-loop-helix DNA-binding domain"/>
    <property type="match status" value="1"/>
</dbReference>
<protein>
    <recommendedName>
        <fullName evidence="7">BHLH domain-containing protein</fullName>
    </recommendedName>
</protein>
<name>A0AA36GCW6_9BILA</name>
<dbReference type="GO" id="GO:0030154">
    <property type="term" value="P:cell differentiation"/>
    <property type="evidence" value="ECO:0007669"/>
    <property type="project" value="UniProtKB-KW"/>
</dbReference>
<accession>A0AA36GCW6</accession>
<gene>
    <name evidence="8" type="ORF">MSPICULIGERA_LOCUS18944</name>
</gene>
<evidence type="ECO:0000256" key="6">
    <source>
        <dbReference type="ARBA" id="ARBA00023242"/>
    </source>
</evidence>
<feature type="domain" description="BHLH" evidence="7">
    <location>
        <begin position="5"/>
        <end position="56"/>
    </location>
</feature>
<keyword evidence="1" id="KW-0217">Developmental protein</keyword>
<evidence type="ECO:0000256" key="2">
    <source>
        <dbReference type="ARBA" id="ARBA00022782"/>
    </source>
</evidence>
<feature type="non-terminal residue" evidence="8">
    <location>
        <position position="161"/>
    </location>
</feature>
<dbReference type="Pfam" id="PF00010">
    <property type="entry name" value="HLH"/>
    <property type="match status" value="1"/>
</dbReference>
<dbReference type="AlphaFoldDB" id="A0AA36GCW6"/>
<dbReference type="InterPro" id="IPR036638">
    <property type="entry name" value="HLH_DNA-bd_sf"/>
</dbReference>
<dbReference type="GO" id="GO:0000977">
    <property type="term" value="F:RNA polymerase II transcription regulatory region sequence-specific DNA binding"/>
    <property type="evidence" value="ECO:0007669"/>
    <property type="project" value="TreeGrafter"/>
</dbReference>
<keyword evidence="4" id="KW-0238">DNA-binding</keyword>
<dbReference type="PANTHER" id="PTHR23349">
    <property type="entry name" value="BASIC HELIX-LOOP-HELIX TRANSCRIPTION FACTOR, TWIST"/>
    <property type="match status" value="1"/>
</dbReference>
<dbReference type="InterPro" id="IPR050283">
    <property type="entry name" value="E-box_TF_Regulators"/>
</dbReference>
<evidence type="ECO:0000256" key="3">
    <source>
        <dbReference type="ARBA" id="ARBA00023015"/>
    </source>
</evidence>
<keyword evidence="5" id="KW-0804">Transcription</keyword>
<comment type="caution">
    <text evidence="8">The sequence shown here is derived from an EMBL/GenBank/DDBJ whole genome shotgun (WGS) entry which is preliminary data.</text>
</comment>
<dbReference type="SMART" id="SM00353">
    <property type="entry name" value="HLH"/>
    <property type="match status" value="1"/>
</dbReference>
<evidence type="ECO:0000256" key="1">
    <source>
        <dbReference type="ARBA" id="ARBA00022473"/>
    </source>
</evidence>
<keyword evidence="9" id="KW-1185">Reference proteome</keyword>
<keyword evidence="2" id="KW-0221">Differentiation</keyword>
<dbReference type="PROSITE" id="PS50888">
    <property type="entry name" value="BHLH"/>
    <property type="match status" value="1"/>
</dbReference>
<organism evidence="8 9">
    <name type="scientific">Mesorhabditis spiculigera</name>
    <dbReference type="NCBI Taxonomy" id="96644"/>
    <lineage>
        <taxon>Eukaryota</taxon>
        <taxon>Metazoa</taxon>
        <taxon>Ecdysozoa</taxon>
        <taxon>Nematoda</taxon>
        <taxon>Chromadorea</taxon>
        <taxon>Rhabditida</taxon>
        <taxon>Rhabditina</taxon>
        <taxon>Rhabditomorpha</taxon>
        <taxon>Rhabditoidea</taxon>
        <taxon>Rhabditidae</taxon>
        <taxon>Mesorhabditinae</taxon>
        <taxon>Mesorhabditis</taxon>
    </lineage>
</organism>
<evidence type="ECO:0000313" key="8">
    <source>
        <dbReference type="EMBL" id="CAJ0580760.1"/>
    </source>
</evidence>
<evidence type="ECO:0000256" key="4">
    <source>
        <dbReference type="ARBA" id="ARBA00023125"/>
    </source>
</evidence>
<evidence type="ECO:0000313" key="9">
    <source>
        <dbReference type="Proteomes" id="UP001177023"/>
    </source>
</evidence>
<dbReference type="Proteomes" id="UP001177023">
    <property type="component" value="Unassembled WGS sequence"/>
</dbReference>
<evidence type="ECO:0000259" key="7">
    <source>
        <dbReference type="PROSITE" id="PS50888"/>
    </source>
</evidence>
<dbReference type="InterPro" id="IPR011598">
    <property type="entry name" value="bHLH_dom"/>
</dbReference>
<dbReference type="EMBL" id="CATQJA010002662">
    <property type="protein sequence ID" value="CAJ0580760.1"/>
    <property type="molecule type" value="Genomic_DNA"/>
</dbReference>
<keyword evidence="6" id="KW-0539">Nucleus</keyword>
<dbReference type="Gene3D" id="4.10.280.10">
    <property type="entry name" value="Helix-loop-helix DNA-binding domain"/>
    <property type="match status" value="1"/>
</dbReference>
<reference evidence="8" key="1">
    <citation type="submission" date="2023-06" db="EMBL/GenBank/DDBJ databases">
        <authorList>
            <person name="Delattre M."/>
        </authorList>
    </citation>
    <scope>NUCLEOTIDE SEQUENCE</scope>
    <source>
        <strain evidence="8">AF72</strain>
    </source>
</reference>